<keyword evidence="1" id="KW-0812">Transmembrane</keyword>
<keyword evidence="1" id="KW-1133">Transmembrane helix</keyword>
<keyword evidence="1" id="KW-0472">Membrane</keyword>
<dbReference type="EMBL" id="FR854088">
    <property type="protein sequence ID" value="CCA88411.1"/>
    <property type="molecule type" value="Genomic_DNA"/>
</dbReference>
<name>G3A3G7_9RALS</name>
<feature type="transmembrane region" description="Helical" evidence="1">
    <location>
        <begin position="41"/>
        <end position="64"/>
    </location>
</feature>
<feature type="transmembrane region" description="Helical" evidence="1">
    <location>
        <begin position="98"/>
        <end position="121"/>
    </location>
</feature>
<evidence type="ECO:0000313" key="2">
    <source>
        <dbReference type="EMBL" id="CCA88411.1"/>
    </source>
</evidence>
<evidence type="ECO:0008006" key="3">
    <source>
        <dbReference type="Google" id="ProtNLM"/>
    </source>
</evidence>
<sequence length="127" mass="13542">MKRPISLTVVGWLLLILNAISLIFMLATLRNAQVGEAFGSFALPAWATIGFGVFVQLVTIAAAIGILKGQRWGRNTYLGISVLGLLVGSFNLPSVGMLIPGLVVFLIVAFFLLRASATAYFNRTTAA</sequence>
<proteinExistence type="predicted"/>
<protein>
    <recommendedName>
        <fullName evidence="3">Transmembrane protein</fullName>
    </recommendedName>
</protein>
<reference evidence="2" key="2">
    <citation type="submission" date="2011-04" db="EMBL/GenBank/DDBJ databases">
        <authorList>
            <person name="Genoscope - CEA"/>
        </authorList>
    </citation>
    <scope>NUCLEOTIDE SEQUENCE</scope>
    <source>
        <strain evidence="2">R24</strain>
    </source>
</reference>
<dbReference type="RefSeq" id="WP_197331872.1">
    <property type="nucleotide sequence ID" value="NZ_CP115944.1"/>
</dbReference>
<accession>G3A3G7</accession>
<gene>
    <name evidence="2" type="ORF">RALSY_30148</name>
</gene>
<evidence type="ECO:0000256" key="1">
    <source>
        <dbReference type="SAM" id="Phobius"/>
    </source>
</evidence>
<reference evidence="2" key="1">
    <citation type="journal article" date="2011" name="PLoS ONE">
        <title>Ralstonia syzygii, the Blood Disease Bacterium and some Asian R. solanacearum strains form a single genomic species despite divergent lifestyles.</title>
        <authorList>
            <person name="Remenant B."/>
            <person name="de Cambiaire J.C."/>
            <person name="Cellier G."/>
            <person name="Jacobs J.M."/>
            <person name="Mangenot S."/>
            <person name="Barbe V."/>
            <person name="Lajus A."/>
            <person name="Vallenet D."/>
            <person name="Medigue C."/>
            <person name="Fegan M."/>
            <person name="Allen C."/>
            <person name="Prior P."/>
        </authorList>
    </citation>
    <scope>NUCLEOTIDE SEQUENCE</scope>
    <source>
        <strain evidence="2">R24</strain>
    </source>
</reference>
<dbReference type="AlphaFoldDB" id="G3A3G7"/>
<feature type="transmembrane region" description="Helical" evidence="1">
    <location>
        <begin position="7"/>
        <end position="29"/>
    </location>
</feature>
<feature type="transmembrane region" description="Helical" evidence="1">
    <location>
        <begin position="76"/>
        <end position="92"/>
    </location>
</feature>
<organism evidence="2">
    <name type="scientific">Ralstonia syzygii R24</name>
    <dbReference type="NCBI Taxonomy" id="907261"/>
    <lineage>
        <taxon>Bacteria</taxon>
        <taxon>Pseudomonadati</taxon>
        <taxon>Pseudomonadota</taxon>
        <taxon>Betaproteobacteria</taxon>
        <taxon>Burkholderiales</taxon>
        <taxon>Burkholderiaceae</taxon>
        <taxon>Ralstonia</taxon>
        <taxon>Ralstonia solanacearum species complex</taxon>
    </lineage>
</organism>